<comment type="similarity">
    <text evidence="1">Belongs to the enoyl-CoA hydratase/isomerase family.</text>
</comment>
<reference evidence="2" key="1">
    <citation type="submission" date="2023-06" db="EMBL/GenBank/DDBJ databases">
        <title>Black Yeasts Isolated from many extreme environments.</title>
        <authorList>
            <person name="Coleine C."/>
            <person name="Stajich J.E."/>
            <person name="Selbmann L."/>
        </authorList>
    </citation>
    <scope>NUCLEOTIDE SEQUENCE</scope>
    <source>
        <strain evidence="2">CCFEE 5200</strain>
    </source>
</reference>
<dbReference type="AlphaFoldDB" id="A0AAN6KS09"/>
<dbReference type="GO" id="GO:0005739">
    <property type="term" value="C:mitochondrion"/>
    <property type="evidence" value="ECO:0007669"/>
    <property type="project" value="TreeGrafter"/>
</dbReference>
<evidence type="ECO:0000313" key="3">
    <source>
        <dbReference type="Proteomes" id="UP001175353"/>
    </source>
</evidence>
<dbReference type="Proteomes" id="UP001175353">
    <property type="component" value="Unassembled WGS sequence"/>
</dbReference>
<accession>A0AAN6KS09</accession>
<sequence length="254" mass="27432">MPSSTYSTFSIAPIGDSKHAARLTVSQPPLNLVNGTFLTELHNYLESLQRSPGTAPKVLVVSSGVPGIWISHLDLHIVSAQYPLENKADAAHYLHLLGSVLHLFTVLPTVFIVEVNGLAVGGGMDVSALTKLIGPGRAMELMLSSRAVGHKEATRLGLVNRAADDEDHLRELVDALATRIAVFPLGVIEGTKQSVRDCLDGRGSMRNDMQLLGKLAHTAIAQKAVSAFIEHGEQYETKDMWELGLPDTAIEVWE</sequence>
<dbReference type="Gene3D" id="3.90.226.10">
    <property type="entry name" value="2-enoyl-CoA Hydratase, Chain A, domain 1"/>
    <property type="match status" value="2"/>
</dbReference>
<proteinExistence type="inferred from homology"/>
<evidence type="ECO:0000256" key="1">
    <source>
        <dbReference type="ARBA" id="ARBA00005254"/>
    </source>
</evidence>
<dbReference type="CDD" id="cd06558">
    <property type="entry name" value="crotonase-like"/>
    <property type="match status" value="1"/>
</dbReference>
<evidence type="ECO:0008006" key="4">
    <source>
        <dbReference type="Google" id="ProtNLM"/>
    </source>
</evidence>
<dbReference type="GO" id="GO:0006635">
    <property type="term" value="P:fatty acid beta-oxidation"/>
    <property type="evidence" value="ECO:0007669"/>
    <property type="project" value="TreeGrafter"/>
</dbReference>
<dbReference type="InterPro" id="IPR029045">
    <property type="entry name" value="ClpP/crotonase-like_dom_sf"/>
</dbReference>
<keyword evidence="3" id="KW-1185">Reference proteome</keyword>
<gene>
    <name evidence="2" type="ORF">LTR91_006324</name>
</gene>
<name>A0AAN6KS09_9PEZI</name>
<dbReference type="PANTHER" id="PTHR11941">
    <property type="entry name" value="ENOYL-COA HYDRATASE-RELATED"/>
    <property type="match status" value="1"/>
</dbReference>
<evidence type="ECO:0000313" key="2">
    <source>
        <dbReference type="EMBL" id="KAK0998674.1"/>
    </source>
</evidence>
<dbReference type="SUPFAM" id="SSF52096">
    <property type="entry name" value="ClpP/crotonase"/>
    <property type="match status" value="1"/>
</dbReference>
<dbReference type="PANTHER" id="PTHR11941:SF171">
    <property type="entry name" value="SD19268P"/>
    <property type="match status" value="1"/>
</dbReference>
<comment type="caution">
    <text evidence="2">The sequence shown here is derived from an EMBL/GenBank/DDBJ whole genome shotgun (WGS) entry which is preliminary data.</text>
</comment>
<protein>
    <recommendedName>
        <fullName evidence="4">Enoyl-CoA hydratase</fullName>
    </recommendedName>
</protein>
<organism evidence="2 3">
    <name type="scientific">Friedmanniomyces endolithicus</name>
    <dbReference type="NCBI Taxonomy" id="329885"/>
    <lineage>
        <taxon>Eukaryota</taxon>
        <taxon>Fungi</taxon>
        <taxon>Dikarya</taxon>
        <taxon>Ascomycota</taxon>
        <taxon>Pezizomycotina</taxon>
        <taxon>Dothideomycetes</taxon>
        <taxon>Dothideomycetidae</taxon>
        <taxon>Mycosphaerellales</taxon>
        <taxon>Teratosphaeriaceae</taxon>
        <taxon>Friedmanniomyces</taxon>
    </lineage>
</organism>
<dbReference type="EMBL" id="JAUJLE010000042">
    <property type="protein sequence ID" value="KAK0998674.1"/>
    <property type="molecule type" value="Genomic_DNA"/>
</dbReference>